<dbReference type="EMBL" id="QQAH01000017">
    <property type="protein sequence ID" value="RDD80440.1"/>
    <property type="molecule type" value="Genomic_DNA"/>
</dbReference>
<keyword evidence="2" id="KW-1185">Reference proteome</keyword>
<reference evidence="1 2" key="1">
    <citation type="submission" date="2018-07" db="EMBL/GenBank/DDBJ databases">
        <title>Dyella tabacisoli L4-6T, whole genome shotgun sequence.</title>
        <authorList>
            <person name="Zhou X.-K."/>
            <person name="Li W.-J."/>
            <person name="Duan Y.-Q."/>
        </authorList>
    </citation>
    <scope>NUCLEOTIDE SEQUENCE [LARGE SCALE GENOMIC DNA]</scope>
    <source>
        <strain evidence="1 2">L4-6</strain>
    </source>
</reference>
<dbReference type="OrthoDB" id="7220707at2"/>
<sequence length="74" mass="8271">METIHVVQPFERNKKGLVPGKVQQMQSPEEAARKAERMAPQYAGITAYSMDIDEAAGYYSEPRILFTAGEVPEL</sequence>
<dbReference type="RefSeq" id="WP_114846825.1">
    <property type="nucleotide sequence ID" value="NZ_JBHSPE010000021.1"/>
</dbReference>
<accession>A0A369ULG5</accession>
<organism evidence="1 2">
    <name type="scientific">Dyella tabacisoli</name>
    <dbReference type="NCBI Taxonomy" id="2282381"/>
    <lineage>
        <taxon>Bacteria</taxon>
        <taxon>Pseudomonadati</taxon>
        <taxon>Pseudomonadota</taxon>
        <taxon>Gammaproteobacteria</taxon>
        <taxon>Lysobacterales</taxon>
        <taxon>Rhodanobacteraceae</taxon>
        <taxon>Dyella</taxon>
    </lineage>
</organism>
<comment type="caution">
    <text evidence="1">The sequence shown here is derived from an EMBL/GenBank/DDBJ whole genome shotgun (WGS) entry which is preliminary data.</text>
</comment>
<gene>
    <name evidence="1" type="ORF">DVJ77_17555</name>
</gene>
<evidence type="ECO:0000313" key="2">
    <source>
        <dbReference type="Proteomes" id="UP000253782"/>
    </source>
</evidence>
<evidence type="ECO:0000313" key="1">
    <source>
        <dbReference type="EMBL" id="RDD80440.1"/>
    </source>
</evidence>
<name>A0A369ULG5_9GAMM</name>
<protein>
    <submittedName>
        <fullName evidence="1">Uncharacterized protein</fullName>
    </submittedName>
</protein>
<dbReference type="Proteomes" id="UP000253782">
    <property type="component" value="Unassembled WGS sequence"/>
</dbReference>
<dbReference type="AlphaFoldDB" id="A0A369ULG5"/>
<proteinExistence type="predicted"/>